<proteinExistence type="predicted"/>
<dbReference type="GO" id="GO:0016747">
    <property type="term" value="F:acyltransferase activity, transferring groups other than amino-acyl groups"/>
    <property type="evidence" value="ECO:0007669"/>
    <property type="project" value="InterPro"/>
</dbReference>
<sequence>MAVPGTPEPNIIIVPGHTLPSQPWWKALHLTIQQAFKAKNHDVFPPSWNRLPERSKEAAERLKEELGPDGVIAVVLLVDRPIACAGVLPFRGLEYFDEAQSAFEKRTADQTPVTTTADETPEDEPSPATVPNLSALPPSDKPGQDWELCCVCVHPIHRRVGLSPKLLRALIDYIKPLGARRLMATYAVNETGQYWPNMGFEVVEGAGATLKKGFTHTEGMEGLKEDVKFALGVKEL</sequence>
<feature type="region of interest" description="Disordered" evidence="1">
    <location>
        <begin position="104"/>
        <end position="139"/>
    </location>
</feature>
<dbReference type="SUPFAM" id="SSF55729">
    <property type="entry name" value="Acyl-CoA N-acyltransferases (Nat)"/>
    <property type="match status" value="1"/>
</dbReference>
<dbReference type="EMBL" id="ML993588">
    <property type="protein sequence ID" value="KAF2169217.1"/>
    <property type="molecule type" value="Genomic_DNA"/>
</dbReference>
<dbReference type="CDD" id="cd04301">
    <property type="entry name" value="NAT_SF"/>
    <property type="match status" value="1"/>
</dbReference>
<protein>
    <recommendedName>
        <fullName evidence="2">N-acetyltransferase domain-containing protein</fullName>
    </recommendedName>
</protein>
<dbReference type="InterPro" id="IPR000182">
    <property type="entry name" value="GNAT_dom"/>
</dbReference>
<dbReference type="Proteomes" id="UP000799537">
    <property type="component" value="Unassembled WGS sequence"/>
</dbReference>
<accession>A0A6A6CPK2</accession>
<evidence type="ECO:0000256" key="1">
    <source>
        <dbReference type="SAM" id="MobiDB-lite"/>
    </source>
</evidence>
<dbReference type="AlphaFoldDB" id="A0A6A6CPK2"/>
<organism evidence="3 4">
    <name type="scientific">Zasmidium cellare ATCC 36951</name>
    <dbReference type="NCBI Taxonomy" id="1080233"/>
    <lineage>
        <taxon>Eukaryota</taxon>
        <taxon>Fungi</taxon>
        <taxon>Dikarya</taxon>
        <taxon>Ascomycota</taxon>
        <taxon>Pezizomycotina</taxon>
        <taxon>Dothideomycetes</taxon>
        <taxon>Dothideomycetidae</taxon>
        <taxon>Mycosphaerellales</taxon>
        <taxon>Mycosphaerellaceae</taxon>
        <taxon>Zasmidium</taxon>
    </lineage>
</organism>
<gene>
    <name evidence="3" type="ORF">M409DRAFT_52488</name>
</gene>
<evidence type="ECO:0000259" key="2">
    <source>
        <dbReference type="Pfam" id="PF00583"/>
    </source>
</evidence>
<dbReference type="RefSeq" id="XP_033670106.1">
    <property type="nucleotide sequence ID" value="XM_033812091.1"/>
</dbReference>
<dbReference type="Gene3D" id="3.40.630.30">
    <property type="match status" value="1"/>
</dbReference>
<dbReference type="InterPro" id="IPR016181">
    <property type="entry name" value="Acyl_CoA_acyltransferase"/>
</dbReference>
<reference evidence="3" key="1">
    <citation type="journal article" date="2020" name="Stud. Mycol.">
        <title>101 Dothideomycetes genomes: a test case for predicting lifestyles and emergence of pathogens.</title>
        <authorList>
            <person name="Haridas S."/>
            <person name="Albert R."/>
            <person name="Binder M."/>
            <person name="Bloem J."/>
            <person name="Labutti K."/>
            <person name="Salamov A."/>
            <person name="Andreopoulos B."/>
            <person name="Baker S."/>
            <person name="Barry K."/>
            <person name="Bills G."/>
            <person name="Bluhm B."/>
            <person name="Cannon C."/>
            <person name="Castanera R."/>
            <person name="Culley D."/>
            <person name="Daum C."/>
            <person name="Ezra D."/>
            <person name="Gonzalez J."/>
            <person name="Henrissat B."/>
            <person name="Kuo A."/>
            <person name="Liang C."/>
            <person name="Lipzen A."/>
            <person name="Lutzoni F."/>
            <person name="Magnuson J."/>
            <person name="Mondo S."/>
            <person name="Nolan M."/>
            <person name="Ohm R."/>
            <person name="Pangilinan J."/>
            <person name="Park H.-J."/>
            <person name="Ramirez L."/>
            <person name="Alfaro M."/>
            <person name="Sun H."/>
            <person name="Tritt A."/>
            <person name="Yoshinaga Y."/>
            <person name="Zwiers L.-H."/>
            <person name="Turgeon B."/>
            <person name="Goodwin S."/>
            <person name="Spatafora J."/>
            <person name="Crous P."/>
            <person name="Grigoriev I."/>
        </authorList>
    </citation>
    <scope>NUCLEOTIDE SEQUENCE</scope>
    <source>
        <strain evidence="3">ATCC 36951</strain>
    </source>
</reference>
<evidence type="ECO:0000313" key="4">
    <source>
        <dbReference type="Proteomes" id="UP000799537"/>
    </source>
</evidence>
<feature type="domain" description="N-acetyltransferase" evidence="2">
    <location>
        <begin position="138"/>
        <end position="187"/>
    </location>
</feature>
<evidence type="ECO:0000313" key="3">
    <source>
        <dbReference type="EMBL" id="KAF2169217.1"/>
    </source>
</evidence>
<dbReference type="OrthoDB" id="3642681at2759"/>
<name>A0A6A6CPK2_ZASCE</name>
<keyword evidence="4" id="KW-1185">Reference proteome</keyword>
<dbReference type="GeneID" id="54565363"/>
<dbReference type="Pfam" id="PF00583">
    <property type="entry name" value="Acetyltransf_1"/>
    <property type="match status" value="1"/>
</dbReference>